<dbReference type="Proteomes" id="UP001243757">
    <property type="component" value="Unassembled WGS sequence"/>
</dbReference>
<dbReference type="InterPro" id="IPR018511">
    <property type="entry name" value="Hemolysin-typ_Ca-bd_CS"/>
</dbReference>
<dbReference type="EMBL" id="JASNJD010000039">
    <property type="protein sequence ID" value="MDK3020919.1"/>
    <property type="molecule type" value="Genomic_DNA"/>
</dbReference>
<dbReference type="SUPFAM" id="SSF51120">
    <property type="entry name" value="beta-Roll"/>
    <property type="match status" value="5"/>
</dbReference>
<evidence type="ECO:0000256" key="2">
    <source>
        <dbReference type="ARBA" id="ARBA00022525"/>
    </source>
</evidence>
<dbReference type="PROSITE" id="PS00330">
    <property type="entry name" value="HEMOLYSIN_CALCIUM"/>
    <property type="match status" value="6"/>
</dbReference>
<keyword evidence="2" id="KW-0964">Secreted</keyword>
<feature type="region of interest" description="Disordered" evidence="3">
    <location>
        <begin position="275"/>
        <end position="323"/>
    </location>
</feature>
<comment type="caution">
    <text evidence="4">The sequence shown here is derived from an EMBL/GenBank/DDBJ whole genome shotgun (WGS) entry which is preliminary data.</text>
</comment>
<gene>
    <name evidence="4" type="ORF">QO033_24855</name>
</gene>
<feature type="compositionally biased region" description="Basic and acidic residues" evidence="3">
    <location>
        <begin position="300"/>
        <end position="312"/>
    </location>
</feature>
<evidence type="ECO:0000256" key="3">
    <source>
        <dbReference type="SAM" id="MobiDB-lite"/>
    </source>
</evidence>
<protein>
    <submittedName>
        <fullName evidence="4">Calcium-binding protein</fullName>
    </submittedName>
</protein>
<feature type="compositionally biased region" description="Gly residues" evidence="3">
    <location>
        <begin position="417"/>
        <end position="429"/>
    </location>
</feature>
<proteinExistence type="predicted"/>
<name>A0ABT7F8H8_9RHOB</name>
<evidence type="ECO:0000313" key="4">
    <source>
        <dbReference type="EMBL" id="MDK3020919.1"/>
    </source>
</evidence>
<dbReference type="PRINTS" id="PR00313">
    <property type="entry name" value="CABNDNGRPT"/>
</dbReference>
<dbReference type="InterPro" id="IPR050557">
    <property type="entry name" value="RTX_toxin/Mannuronan_C5-epim"/>
</dbReference>
<keyword evidence="5" id="KW-1185">Reference proteome</keyword>
<dbReference type="PANTHER" id="PTHR38340">
    <property type="entry name" value="S-LAYER PROTEIN"/>
    <property type="match status" value="1"/>
</dbReference>
<dbReference type="RefSeq" id="WP_284483394.1">
    <property type="nucleotide sequence ID" value="NZ_JASNJD010000039.1"/>
</dbReference>
<reference evidence="4 5" key="1">
    <citation type="submission" date="2023-05" db="EMBL/GenBank/DDBJ databases">
        <title>Pseudodonghicola sp. nov.</title>
        <authorList>
            <person name="Huang J."/>
        </authorList>
    </citation>
    <scope>NUCLEOTIDE SEQUENCE [LARGE SCALE GENOMIC DNA]</scope>
    <source>
        <strain evidence="4 5">IC7</strain>
    </source>
</reference>
<dbReference type="Gene3D" id="2.150.10.10">
    <property type="entry name" value="Serralysin-like metalloprotease, C-terminal"/>
    <property type="match status" value="4"/>
</dbReference>
<comment type="subcellular location">
    <subcellularLocation>
        <location evidence="1">Secreted</location>
    </subcellularLocation>
</comment>
<evidence type="ECO:0000256" key="1">
    <source>
        <dbReference type="ARBA" id="ARBA00004613"/>
    </source>
</evidence>
<dbReference type="Gene3D" id="2.160.20.160">
    <property type="match status" value="1"/>
</dbReference>
<feature type="region of interest" description="Disordered" evidence="3">
    <location>
        <begin position="417"/>
        <end position="441"/>
    </location>
</feature>
<dbReference type="InterPro" id="IPR011049">
    <property type="entry name" value="Serralysin-like_metalloprot_C"/>
</dbReference>
<dbReference type="Pfam" id="PF00353">
    <property type="entry name" value="HemolysinCabind"/>
    <property type="match status" value="7"/>
</dbReference>
<dbReference type="PANTHER" id="PTHR38340:SF1">
    <property type="entry name" value="S-LAYER PROTEIN"/>
    <property type="match status" value="1"/>
</dbReference>
<evidence type="ECO:0000313" key="5">
    <source>
        <dbReference type="Proteomes" id="UP001243757"/>
    </source>
</evidence>
<sequence length="814" mass="80256">MPVNILASGTSTQTLTANNLHLLPEGSSIFPTSGDGIVAITATEPDLTIRGAVTGSTAINYFNVDGGRAFIHIAATGTLDGDEGIRSERFATFIEMAGSITAALRPGINLETPVSGTSRSLFPSAISVSGQIFSEDDGIRLGQENATVTVSGRILATTGIDVSASNTQITNTGEIVGTGFGYGSNSTPFVHFGYAIRGAAALDIVNAGTLSGSAESVVLSTSVDASDRLLNLGLIDGGVALNGGDDRVVNRGTIAGDVALGAGADLYRGRDQGSVDGTINGGSGDDTLIGSNEDDTIDGGTDHDTIRGRGGDDILSGGTGGGDSIFGGSGDDTITAGDGATWISAGAGEDIVDGGAQDDILFGGADDDDIAGNGGADEIRGGAGDDWLTGEAGDDTLIGGRGDDTLSGGNGIDYLSGGSGDDSLNGGGNNDTLDGGAGADTMEGGLGDDTYVVDNTGDTVTEVAGAGYDTVKTTLATFALTFANVENLTGTSGAGQTLTGNALDNEIVGAGGDDVLFGKAGNDWLDGGAGADQMTGGAGNDTYVVDDAGDVVTEAANGGTDLVITDLASFSLTYANVENLMGTSASAQVLGGNALDNMIFGGSNNDALYGGFGNDKLNGGLGNDVLNGGAGDDTMVGGLGDDSYTVDSAGDVVTEDSAAGIDTVRTALSSYSLGTVANVENLIGLSAGGQVLAGNTLDNTITGNAGNDALYGGLGDDTLRGNAGNDAMNGGGGSDTFIFAAGFGHDTVNGFHAGATGDADVISISSGLIADYADLLSHTADAGANTVITVDASNTITLLGVHKADLDVSDFSFF</sequence>
<accession>A0ABT7F8H8</accession>
<dbReference type="InterPro" id="IPR001343">
    <property type="entry name" value="Hemolysn_Ca-bd"/>
</dbReference>
<organism evidence="4 5">
    <name type="scientific">Pseudodonghicola flavimaris</name>
    <dbReference type="NCBI Taxonomy" id="3050036"/>
    <lineage>
        <taxon>Bacteria</taxon>
        <taxon>Pseudomonadati</taxon>
        <taxon>Pseudomonadota</taxon>
        <taxon>Alphaproteobacteria</taxon>
        <taxon>Rhodobacterales</taxon>
        <taxon>Paracoccaceae</taxon>
        <taxon>Pseudodonghicola</taxon>
    </lineage>
</organism>